<name>A0AAU9CY99_9BACT</name>
<reference evidence="9 10" key="1">
    <citation type="submission" date="2021-12" db="EMBL/GenBank/DDBJ databases">
        <title>Genome sequencing of bacteria with rrn-lacking chromosome and rrn-plasmid.</title>
        <authorList>
            <person name="Anda M."/>
            <person name="Iwasaki W."/>
        </authorList>
    </citation>
    <scope>NUCLEOTIDE SEQUENCE [LARGE SCALE GENOMIC DNA]</scope>
    <source>
        <strain evidence="9 10">DSM 100852</strain>
        <plasmid evidence="9 10">pFA2</plasmid>
    </source>
</reference>
<feature type="chain" id="PRO_5043863199" evidence="6">
    <location>
        <begin position="20"/>
        <end position="481"/>
    </location>
</feature>
<feature type="domain" description="RagB/SusD" evidence="7">
    <location>
        <begin position="337"/>
        <end position="480"/>
    </location>
</feature>
<dbReference type="EMBL" id="AP025316">
    <property type="protein sequence ID" value="BDD11942.1"/>
    <property type="molecule type" value="Genomic_DNA"/>
</dbReference>
<dbReference type="Pfam" id="PF14322">
    <property type="entry name" value="SusD-like_3"/>
    <property type="match status" value="1"/>
</dbReference>
<dbReference type="InterPro" id="IPR033985">
    <property type="entry name" value="SusD-like_N"/>
</dbReference>
<evidence type="ECO:0000256" key="5">
    <source>
        <dbReference type="ARBA" id="ARBA00023237"/>
    </source>
</evidence>
<comment type="subcellular location">
    <subcellularLocation>
        <location evidence="1">Cell outer membrane</location>
    </subcellularLocation>
</comment>
<proteinExistence type="inferred from homology"/>
<keyword evidence="9" id="KW-0614">Plasmid</keyword>
<evidence type="ECO:0000256" key="3">
    <source>
        <dbReference type="ARBA" id="ARBA00022729"/>
    </source>
</evidence>
<evidence type="ECO:0000259" key="7">
    <source>
        <dbReference type="Pfam" id="PF07980"/>
    </source>
</evidence>
<sequence length="481" mass="55234">MRKGIIFLYALATLGLSTACESWLKVEPQNDIILEDYWKSKEDVRSGLTAVYSKLREQTKTLFLWGELRSGSLIDGPAENQDFERVLRLEILRGNSVAKWGGIYQVINLANTVIKYAPEVRKSDLSLSRKELNGYMSEAYFLRSACYFYLLRTFKEIPLHLEPTDSDDVDIHLPGSPEADVLARIIEDLEWAERYAVKGFEELEDGKGLATKAAIQALLADVYLWNSQYDECVLMCDKIINRAAYRLMEKDAWDNIFSRGNTNEGIYEIQFDASLNQHLPEAGKGKTPMWTFLGPLTKDQPEFLASPTMIGKFEEEDVRGEDASYIAGRVSKFYLSAKRIQLDANWILYRYADVLLMKAEALVQKGDYFGAQKELNLVRERAGLADQVLPDNRANAEDMILEERAREFAFEGKRWFDLLRYSKRNNFERKNIILRALLAGVEPGDIPKWTSLLSDPDSYYLPIHIDELRSNPELVQNPYYD</sequence>
<evidence type="ECO:0000256" key="2">
    <source>
        <dbReference type="ARBA" id="ARBA00006275"/>
    </source>
</evidence>
<geneLocation type="plasmid" evidence="9 10">
    <name>pFA2</name>
</geneLocation>
<keyword evidence="4" id="KW-0472">Membrane</keyword>
<gene>
    <name evidence="9" type="ORF">FUAX_43740</name>
</gene>
<accession>A0AAU9CY99</accession>
<protein>
    <submittedName>
        <fullName evidence="9">Membrane protein</fullName>
    </submittedName>
</protein>
<evidence type="ECO:0000256" key="4">
    <source>
        <dbReference type="ARBA" id="ARBA00023136"/>
    </source>
</evidence>
<keyword evidence="10" id="KW-1185">Reference proteome</keyword>
<evidence type="ECO:0000313" key="9">
    <source>
        <dbReference type="EMBL" id="BDD11942.1"/>
    </source>
</evidence>
<evidence type="ECO:0000259" key="8">
    <source>
        <dbReference type="Pfam" id="PF14322"/>
    </source>
</evidence>
<dbReference type="CDD" id="cd08977">
    <property type="entry name" value="SusD"/>
    <property type="match status" value="1"/>
</dbReference>
<feature type="signal peptide" evidence="6">
    <location>
        <begin position="1"/>
        <end position="19"/>
    </location>
</feature>
<dbReference type="Proteomes" id="UP001348817">
    <property type="component" value="Plasmid pFA2"/>
</dbReference>
<dbReference type="KEGG" id="fax:FUAX_43740"/>
<evidence type="ECO:0000313" key="10">
    <source>
        <dbReference type="Proteomes" id="UP001348817"/>
    </source>
</evidence>
<evidence type="ECO:0000256" key="6">
    <source>
        <dbReference type="SAM" id="SignalP"/>
    </source>
</evidence>
<dbReference type="Pfam" id="PF07980">
    <property type="entry name" value="SusD_RagB"/>
    <property type="match status" value="1"/>
</dbReference>
<evidence type="ECO:0000256" key="1">
    <source>
        <dbReference type="ARBA" id="ARBA00004442"/>
    </source>
</evidence>
<keyword evidence="5" id="KW-0998">Cell outer membrane</keyword>
<dbReference type="GO" id="GO:0009279">
    <property type="term" value="C:cell outer membrane"/>
    <property type="evidence" value="ECO:0007669"/>
    <property type="project" value="UniProtKB-SubCell"/>
</dbReference>
<organism evidence="9 10">
    <name type="scientific">Fulvitalea axinellae</name>
    <dbReference type="NCBI Taxonomy" id="1182444"/>
    <lineage>
        <taxon>Bacteria</taxon>
        <taxon>Pseudomonadati</taxon>
        <taxon>Bacteroidota</taxon>
        <taxon>Cytophagia</taxon>
        <taxon>Cytophagales</taxon>
        <taxon>Persicobacteraceae</taxon>
        <taxon>Fulvitalea</taxon>
    </lineage>
</organism>
<dbReference type="SUPFAM" id="SSF48452">
    <property type="entry name" value="TPR-like"/>
    <property type="match status" value="1"/>
</dbReference>
<keyword evidence="3 6" id="KW-0732">Signal</keyword>
<dbReference type="Gene3D" id="1.25.40.390">
    <property type="match status" value="1"/>
</dbReference>
<dbReference type="InterPro" id="IPR012944">
    <property type="entry name" value="SusD_RagB_dom"/>
</dbReference>
<dbReference type="AlphaFoldDB" id="A0AAU9CY99"/>
<feature type="domain" description="SusD-like N-terminal" evidence="8">
    <location>
        <begin position="96"/>
        <end position="224"/>
    </location>
</feature>
<dbReference type="PROSITE" id="PS51257">
    <property type="entry name" value="PROKAR_LIPOPROTEIN"/>
    <property type="match status" value="1"/>
</dbReference>
<dbReference type="RefSeq" id="WP_338395095.1">
    <property type="nucleotide sequence ID" value="NZ_AP025316.1"/>
</dbReference>
<dbReference type="InterPro" id="IPR011990">
    <property type="entry name" value="TPR-like_helical_dom_sf"/>
</dbReference>
<comment type="similarity">
    <text evidence="2">Belongs to the SusD family.</text>
</comment>